<dbReference type="EMBL" id="VDGT01000009">
    <property type="protein sequence ID" value="TNM29842.1"/>
    <property type="molecule type" value="Genomic_DNA"/>
</dbReference>
<gene>
    <name evidence="1" type="ORF">FH715_13965</name>
</gene>
<keyword evidence="2" id="KW-1185">Reference proteome</keyword>
<dbReference type="Proteomes" id="UP000311713">
    <property type="component" value="Unassembled WGS sequence"/>
</dbReference>
<reference evidence="1 2" key="1">
    <citation type="submission" date="2019-06" db="EMBL/GenBank/DDBJ databases">
        <title>Draft genome of Streptomyces sedi sp. JCM16909.</title>
        <authorList>
            <person name="Klykleung N."/>
            <person name="Tanasupawat S."/>
            <person name="Kudo T."/>
            <person name="Yuki M."/>
            <person name="Ohkuma M."/>
        </authorList>
    </citation>
    <scope>NUCLEOTIDE SEQUENCE [LARGE SCALE GENOMIC DNA]</scope>
    <source>
        <strain evidence="1 2">JCM 16909</strain>
    </source>
</reference>
<dbReference type="Pfam" id="PF19450">
    <property type="entry name" value="DUF5988"/>
    <property type="match status" value="1"/>
</dbReference>
<evidence type="ECO:0000313" key="2">
    <source>
        <dbReference type="Proteomes" id="UP000311713"/>
    </source>
</evidence>
<dbReference type="RefSeq" id="WP_139645025.1">
    <property type="nucleotide sequence ID" value="NZ_BAAAZS010000153.1"/>
</dbReference>
<protein>
    <submittedName>
        <fullName evidence="1">Uncharacterized protein</fullName>
    </submittedName>
</protein>
<dbReference type="InterPro" id="IPR046030">
    <property type="entry name" value="DUF5988"/>
</dbReference>
<dbReference type="OrthoDB" id="3402203at2"/>
<comment type="caution">
    <text evidence="1">The sequence shown here is derived from an EMBL/GenBank/DDBJ whole genome shotgun (WGS) entry which is preliminary data.</text>
</comment>
<dbReference type="AlphaFoldDB" id="A0A5C4V1N1"/>
<sequence>MSQRPNVILRGGPSVPDTERVLYVPDPTQRLKIFRGHRYEHFEPTPETALHAGRKLLVFTWSGCTYVAE</sequence>
<evidence type="ECO:0000313" key="1">
    <source>
        <dbReference type="EMBL" id="TNM29842.1"/>
    </source>
</evidence>
<name>A0A5C4V1N1_9ACTN</name>
<proteinExistence type="predicted"/>
<accession>A0A5C4V1N1</accession>
<organism evidence="1 2">
    <name type="scientific">Streptomyces sedi</name>
    <dbReference type="NCBI Taxonomy" id="555059"/>
    <lineage>
        <taxon>Bacteria</taxon>
        <taxon>Bacillati</taxon>
        <taxon>Actinomycetota</taxon>
        <taxon>Actinomycetes</taxon>
        <taxon>Kitasatosporales</taxon>
        <taxon>Streptomycetaceae</taxon>
        <taxon>Streptomyces</taxon>
    </lineage>
</organism>